<dbReference type="Pfam" id="PF01593">
    <property type="entry name" value="Amino_oxidase"/>
    <property type="match status" value="1"/>
</dbReference>
<dbReference type="AlphaFoldDB" id="A9WIW0"/>
<dbReference type="Gene3D" id="3.90.660.10">
    <property type="match status" value="1"/>
</dbReference>
<dbReference type="Gene3D" id="3.50.50.60">
    <property type="entry name" value="FAD/NAD(P)-binding domain"/>
    <property type="match status" value="1"/>
</dbReference>
<feature type="chain" id="PRO_5002744016" evidence="1">
    <location>
        <begin position="18"/>
        <end position="343"/>
    </location>
</feature>
<evidence type="ECO:0000256" key="1">
    <source>
        <dbReference type="SAM" id="SignalP"/>
    </source>
</evidence>
<dbReference type="GO" id="GO:0016491">
    <property type="term" value="F:oxidoreductase activity"/>
    <property type="evidence" value="ECO:0007669"/>
    <property type="project" value="InterPro"/>
</dbReference>
<dbReference type="EnsemblBacteria" id="ABY35837">
    <property type="protein sequence ID" value="ABY35837"/>
    <property type="gene ID" value="Caur_2631"/>
</dbReference>
<dbReference type="SUPFAM" id="SSF51905">
    <property type="entry name" value="FAD/NAD(P)-binding domain"/>
    <property type="match status" value="1"/>
</dbReference>
<organism evidence="3 4">
    <name type="scientific">Chloroflexus aurantiacus (strain ATCC 29366 / DSM 635 / J-10-fl)</name>
    <dbReference type="NCBI Taxonomy" id="324602"/>
    <lineage>
        <taxon>Bacteria</taxon>
        <taxon>Bacillati</taxon>
        <taxon>Chloroflexota</taxon>
        <taxon>Chloroflexia</taxon>
        <taxon>Chloroflexales</taxon>
        <taxon>Chloroflexineae</taxon>
        <taxon>Chloroflexaceae</taxon>
        <taxon>Chloroflexus</taxon>
    </lineage>
</organism>
<dbReference type="Proteomes" id="UP000002008">
    <property type="component" value="Chromosome"/>
</dbReference>
<dbReference type="EMBL" id="CP000909">
    <property type="protein sequence ID" value="ABY35837.1"/>
    <property type="molecule type" value="Genomic_DNA"/>
</dbReference>
<evidence type="ECO:0000313" key="4">
    <source>
        <dbReference type="Proteomes" id="UP000002008"/>
    </source>
</evidence>
<dbReference type="InParanoid" id="A9WIW0"/>
<evidence type="ECO:0000313" key="3">
    <source>
        <dbReference type="EMBL" id="ABY35837.1"/>
    </source>
</evidence>
<feature type="domain" description="Amine oxidase" evidence="2">
    <location>
        <begin position="103"/>
        <end position="338"/>
    </location>
</feature>
<dbReference type="Pfam" id="PF13450">
    <property type="entry name" value="NAD_binding_8"/>
    <property type="match status" value="1"/>
</dbReference>
<keyword evidence="1" id="KW-0732">Signal</keyword>
<evidence type="ECO:0000259" key="2">
    <source>
        <dbReference type="Pfam" id="PF01593"/>
    </source>
</evidence>
<protein>
    <submittedName>
        <fullName evidence="3">FAD dependent oxidoreductase</fullName>
    </submittedName>
</protein>
<dbReference type="HOGENOM" id="CLU_036034_0_0_0"/>
<reference evidence="4" key="1">
    <citation type="journal article" date="2011" name="BMC Genomics">
        <title>Complete genome sequence of the filamentous anoxygenic phototrophic bacterium Chloroflexus aurantiacus.</title>
        <authorList>
            <person name="Tang K.H."/>
            <person name="Barry K."/>
            <person name="Chertkov O."/>
            <person name="Dalin E."/>
            <person name="Han C.S."/>
            <person name="Hauser L.J."/>
            <person name="Honchak B.M."/>
            <person name="Karbach L.E."/>
            <person name="Land M.L."/>
            <person name="Lapidus A."/>
            <person name="Larimer F.W."/>
            <person name="Mikhailova N."/>
            <person name="Pitluck S."/>
            <person name="Pierson B.K."/>
            <person name="Blankenship R.E."/>
        </authorList>
    </citation>
    <scope>NUCLEOTIDE SEQUENCE [LARGE SCALE GENOMIC DNA]</scope>
    <source>
        <strain evidence="4">ATCC 29366 / DSM 635 / J-10-fl</strain>
    </source>
</reference>
<dbReference type="InterPro" id="IPR036188">
    <property type="entry name" value="FAD/NAD-bd_sf"/>
</dbReference>
<dbReference type="eggNOG" id="COG3380">
    <property type="taxonomic scope" value="Bacteria"/>
</dbReference>
<dbReference type="STRING" id="324602.Caur_2631"/>
<sequence length="343" mass="37286">MKSVAIVGAGIAGLAAAQALIANQSGIVPVVFEKSRGVGGRAATRRIDGFCFDHGAQYVKAPTPELHALIAATGDAVTIDRPVWTFTSTNQIAPGDPAFADEQKWTWPGGITRLAKYLATGSEVRLETTVARLHRERDAYRLFADDGRDLGSFAAVLLTAPAPQTATILAASHLADVQPLIEALQTVQYRRSISITLALPRRPLVPWYALVNVDRQHPISWLACEHDKPNRTPPDHGLLIAQMSDHWATTHWDALQKGTFSPADAPKPIVEALAAIRALIGDIDQPLWINVQRWRYALPDTAAPLSDHDRLILAGDMLCGQGRVHLAIESGWRAATRIREVVS</sequence>
<name>A9WIW0_CHLAA</name>
<gene>
    <name evidence="3" type="ordered locus">Caur_2631</name>
</gene>
<dbReference type="PANTHER" id="PTHR16128:SF5">
    <property type="entry name" value="FAD_NAD(P)-BINDING OXIDOREDUCTASE FAMILY PROTEIN"/>
    <property type="match status" value="1"/>
</dbReference>
<dbReference type="InterPro" id="IPR002937">
    <property type="entry name" value="Amino_oxidase"/>
</dbReference>
<dbReference type="PATRIC" id="fig|324602.8.peg.2966"/>
<proteinExistence type="predicted"/>
<dbReference type="KEGG" id="cau:Caur_2631"/>
<keyword evidence="4" id="KW-1185">Reference proteome</keyword>
<accession>A9WIW0</accession>
<dbReference type="PANTHER" id="PTHR16128">
    <property type="entry name" value="FAD/NAD(P)-BINDING OXIDOREDUCTASE FAMILY PROTEIN"/>
    <property type="match status" value="1"/>
</dbReference>
<feature type="signal peptide" evidence="1">
    <location>
        <begin position="1"/>
        <end position="17"/>
    </location>
</feature>